<dbReference type="Gene3D" id="2.60.40.1240">
    <property type="match status" value="1"/>
</dbReference>
<dbReference type="PROSITE" id="PS51257">
    <property type="entry name" value="PROKAR_LIPOPROTEIN"/>
    <property type="match status" value="1"/>
</dbReference>
<accession>A0A3G8QZV9</accession>
<dbReference type="AlphaFoldDB" id="A0A3G8QZV9"/>
<name>A0A3G8QZV9_9EURY</name>
<dbReference type="EMBL" id="CP034145">
    <property type="protein sequence ID" value="AZH26989.1"/>
    <property type="molecule type" value="Genomic_DNA"/>
</dbReference>
<dbReference type="KEGG" id="haer:DU502_17115"/>
<dbReference type="Pfam" id="PF11611">
    <property type="entry name" value="DUF4352"/>
    <property type="match status" value="1"/>
</dbReference>
<proteinExistence type="predicted"/>
<sequence>MERRRVLTACGTVLAGMIAGCSGGGGEEATPTGTAAPTATETATATATATAEPTATETETAEPTATETATATPTPGPDGPTHDLDESFTIGSGNEAIGYRIIDFYAADEIGSSANNDAADGTFLIVVLELSNPRDNAVSFPNNNFLAWNEEQIRYIDDDATPKIGDDDRIDVEPIGTTTVLAGRSKTGAVVFDLDTDQTYWLRINPTGDSGETHYVRVGSMSEIQRLQGSFT</sequence>
<dbReference type="RefSeq" id="WP_124897113.1">
    <property type="nucleotide sequence ID" value="NZ_CP034145.1"/>
</dbReference>
<protein>
    <submittedName>
        <fullName evidence="4">DUF4352 domain-containing protein</fullName>
    </submittedName>
</protein>
<evidence type="ECO:0000259" key="3">
    <source>
        <dbReference type="Pfam" id="PF11611"/>
    </source>
</evidence>
<dbReference type="InterPro" id="IPR029050">
    <property type="entry name" value="Immunoprotect_excell_Ig-like"/>
</dbReference>
<organism evidence="4 5">
    <name type="scientific">Haloplanus aerogenes</name>
    <dbReference type="NCBI Taxonomy" id="660522"/>
    <lineage>
        <taxon>Archaea</taxon>
        <taxon>Methanobacteriati</taxon>
        <taxon>Methanobacteriota</taxon>
        <taxon>Stenosarchaea group</taxon>
        <taxon>Halobacteria</taxon>
        <taxon>Halobacteriales</taxon>
        <taxon>Haloferacaceae</taxon>
        <taxon>Haloplanus</taxon>
    </lineage>
</organism>
<evidence type="ECO:0000313" key="4">
    <source>
        <dbReference type="EMBL" id="AZH26989.1"/>
    </source>
</evidence>
<feature type="region of interest" description="Disordered" evidence="2">
    <location>
        <begin position="23"/>
        <end position="85"/>
    </location>
</feature>
<keyword evidence="1" id="KW-0732">Signal</keyword>
<feature type="compositionally biased region" description="Low complexity" evidence="2">
    <location>
        <begin position="28"/>
        <end position="73"/>
    </location>
</feature>
<evidence type="ECO:0000256" key="1">
    <source>
        <dbReference type="ARBA" id="ARBA00022729"/>
    </source>
</evidence>
<feature type="domain" description="DUF4352" evidence="3">
    <location>
        <begin position="104"/>
        <end position="205"/>
    </location>
</feature>
<dbReference type="OrthoDB" id="306331at2157"/>
<dbReference type="InterPro" id="IPR029051">
    <property type="entry name" value="DUF4352"/>
</dbReference>
<dbReference type="Proteomes" id="UP000282007">
    <property type="component" value="Chromosome"/>
</dbReference>
<reference evidence="4 5" key="1">
    <citation type="submission" date="2018-07" db="EMBL/GenBank/DDBJ databases">
        <title>Genome sequences of Haloplanus aerogenes JCM 16430T.</title>
        <authorList>
            <person name="Kim Y.B."/>
            <person name="Roh S.W."/>
        </authorList>
    </citation>
    <scope>NUCLEOTIDE SEQUENCE [LARGE SCALE GENOMIC DNA]</scope>
    <source>
        <strain evidence="4 5">JCM 16430</strain>
    </source>
</reference>
<dbReference type="GeneID" id="38473043"/>
<evidence type="ECO:0000313" key="5">
    <source>
        <dbReference type="Proteomes" id="UP000282007"/>
    </source>
</evidence>
<evidence type="ECO:0000256" key="2">
    <source>
        <dbReference type="SAM" id="MobiDB-lite"/>
    </source>
</evidence>
<gene>
    <name evidence="4" type="ORF">DU502_17115</name>
</gene>
<keyword evidence="5" id="KW-1185">Reference proteome</keyword>